<evidence type="ECO:0000313" key="1">
    <source>
        <dbReference type="EMBL" id="KNZ48633.1"/>
    </source>
</evidence>
<sequence length="60" mass="7153">MKDQFNTYNDKYKKVHTKSISMGFGLTNFWNFILHFLLINLSILFPSSLISQHDRITKLF</sequence>
<evidence type="ECO:0000313" key="2">
    <source>
        <dbReference type="Proteomes" id="UP000037035"/>
    </source>
</evidence>
<accession>A0A0L6UJD6</accession>
<keyword evidence="2" id="KW-1185">Reference proteome</keyword>
<name>A0A0L6UJD6_9BASI</name>
<dbReference type="EMBL" id="LAVV01010747">
    <property type="protein sequence ID" value="KNZ48633.1"/>
    <property type="molecule type" value="Genomic_DNA"/>
</dbReference>
<comment type="caution">
    <text evidence="1">The sequence shown here is derived from an EMBL/GenBank/DDBJ whole genome shotgun (WGS) entry which is preliminary data.</text>
</comment>
<proteinExistence type="predicted"/>
<dbReference type="Proteomes" id="UP000037035">
    <property type="component" value="Unassembled WGS sequence"/>
</dbReference>
<gene>
    <name evidence="1" type="ORF">VP01_5525g1</name>
</gene>
<dbReference type="AlphaFoldDB" id="A0A0L6UJD6"/>
<reference evidence="1 2" key="1">
    <citation type="submission" date="2015-08" db="EMBL/GenBank/DDBJ databases">
        <title>Next Generation Sequencing and Analysis of the Genome of Puccinia sorghi L Schw, the Causal Agent of Maize Common Rust.</title>
        <authorList>
            <person name="Rochi L."/>
            <person name="Burguener G."/>
            <person name="Darino M."/>
            <person name="Turjanski A."/>
            <person name="Kreff E."/>
            <person name="Dieguez M.J."/>
            <person name="Sacco F."/>
        </authorList>
    </citation>
    <scope>NUCLEOTIDE SEQUENCE [LARGE SCALE GENOMIC DNA]</scope>
    <source>
        <strain evidence="1 2">RO10H11247</strain>
    </source>
</reference>
<protein>
    <submittedName>
        <fullName evidence="1">Uncharacterized protein</fullName>
    </submittedName>
</protein>
<dbReference type="VEuPathDB" id="FungiDB:VP01_5525g1"/>
<organism evidence="1 2">
    <name type="scientific">Puccinia sorghi</name>
    <dbReference type="NCBI Taxonomy" id="27349"/>
    <lineage>
        <taxon>Eukaryota</taxon>
        <taxon>Fungi</taxon>
        <taxon>Dikarya</taxon>
        <taxon>Basidiomycota</taxon>
        <taxon>Pucciniomycotina</taxon>
        <taxon>Pucciniomycetes</taxon>
        <taxon>Pucciniales</taxon>
        <taxon>Pucciniaceae</taxon>
        <taxon>Puccinia</taxon>
    </lineage>
</organism>